<dbReference type="Pfam" id="PF04147">
    <property type="entry name" value="Nop14"/>
    <property type="match status" value="1"/>
</dbReference>
<dbReference type="EMBL" id="HG994356">
    <property type="protein sequence ID" value="CAF2138995.1"/>
    <property type="molecule type" value="Genomic_DNA"/>
</dbReference>
<feature type="compositionally biased region" description="Polar residues" evidence="8">
    <location>
        <begin position="442"/>
        <end position="454"/>
    </location>
</feature>
<dbReference type="PANTHER" id="PTHR23183:SF0">
    <property type="entry name" value="NUCLEOLAR PROTEIN 14"/>
    <property type="match status" value="1"/>
</dbReference>
<name>A0A816WVL8_BRANA</name>
<accession>A0A816WVL8</accession>
<feature type="region of interest" description="Disordered" evidence="8">
    <location>
        <begin position="240"/>
        <end position="454"/>
    </location>
</feature>
<evidence type="ECO:0000256" key="3">
    <source>
        <dbReference type="ARBA" id="ARBA00022517"/>
    </source>
</evidence>
<evidence type="ECO:0000256" key="1">
    <source>
        <dbReference type="ARBA" id="ARBA00004604"/>
    </source>
</evidence>
<evidence type="ECO:0000256" key="6">
    <source>
        <dbReference type="ARBA" id="ARBA00024695"/>
    </source>
</evidence>
<proteinExistence type="inferred from homology"/>
<feature type="compositionally biased region" description="Acidic residues" evidence="8">
    <location>
        <begin position="298"/>
        <end position="310"/>
    </location>
</feature>
<dbReference type="AlphaFoldDB" id="A0A816WVL8"/>
<keyword evidence="7" id="KW-0175">Coiled coil</keyword>
<dbReference type="GO" id="GO:0032040">
    <property type="term" value="C:small-subunit processome"/>
    <property type="evidence" value="ECO:0007669"/>
    <property type="project" value="InterPro"/>
</dbReference>
<dbReference type="PANTHER" id="PTHR23183">
    <property type="entry name" value="NOP14"/>
    <property type="match status" value="1"/>
</dbReference>
<evidence type="ECO:0000256" key="8">
    <source>
        <dbReference type="SAM" id="MobiDB-lite"/>
    </source>
</evidence>
<evidence type="ECO:0000256" key="5">
    <source>
        <dbReference type="ARBA" id="ARBA00023242"/>
    </source>
</evidence>
<feature type="compositionally biased region" description="Basic and acidic residues" evidence="8">
    <location>
        <begin position="334"/>
        <end position="347"/>
    </location>
</feature>
<evidence type="ECO:0000256" key="2">
    <source>
        <dbReference type="ARBA" id="ARBA00007466"/>
    </source>
</evidence>
<feature type="region of interest" description="Disordered" evidence="8">
    <location>
        <begin position="115"/>
        <end position="193"/>
    </location>
</feature>
<feature type="region of interest" description="Disordered" evidence="8">
    <location>
        <begin position="1"/>
        <end position="32"/>
    </location>
</feature>
<feature type="compositionally biased region" description="Basic and acidic residues" evidence="8">
    <location>
        <begin position="242"/>
        <end position="251"/>
    </location>
</feature>
<dbReference type="InterPro" id="IPR007276">
    <property type="entry name" value="Nop14"/>
</dbReference>
<keyword evidence="4" id="KW-0698">rRNA processing</keyword>
<protein>
    <submittedName>
        <fullName evidence="9">(rape) hypothetical protein</fullName>
    </submittedName>
</protein>
<comment type="similarity">
    <text evidence="2">Belongs to the NOP14 family.</text>
</comment>
<evidence type="ECO:0000256" key="4">
    <source>
        <dbReference type="ARBA" id="ARBA00022552"/>
    </source>
</evidence>
<feature type="compositionally biased region" description="Basic and acidic residues" evidence="8">
    <location>
        <begin position="144"/>
        <end position="157"/>
    </location>
</feature>
<feature type="coiled-coil region" evidence="7">
    <location>
        <begin position="204"/>
        <end position="231"/>
    </location>
</feature>
<evidence type="ECO:0000313" key="9">
    <source>
        <dbReference type="EMBL" id="CAF2138995.1"/>
    </source>
</evidence>
<feature type="compositionally biased region" description="Basic and acidic residues" evidence="8">
    <location>
        <begin position="373"/>
        <end position="387"/>
    </location>
</feature>
<feature type="compositionally biased region" description="Basic and acidic residues" evidence="8">
    <location>
        <begin position="865"/>
        <end position="875"/>
    </location>
</feature>
<sequence length="904" mass="103637">MGKKKNQSNKKPDKQGGKKMGPDAVAMKAKAKKADNPFESIWARRKFDVLGKKRKGEERRVGLSRSRAVDKRKNTLLKEYEQSLKSSVFMDKRIGEHDNELGEFDKGVIRSQRARQLKAKKSMYNLSDGEEDVYGDGALGESSSARDDFDSVHLSDEDLRDDGVEDAGSMRVRHRHKDSPEEEERHKSKKEVMDEIIMKSKLGKMEKAKHKEEKEKLLDDLNKELMSLENSDAMKSLTQDFTVKDEPHDKYAMYMDDLASDRRGRPTDRTKTPEEIAQEEREKLEELEEKRKKRMQETDDLSDEDEETGGEESSKRLRVISGDDLGDSFSVDAEQPKKGWIDEVLEREGDDEDSESEGEEEDDDDDDEESDGGDEKQRKGHPLKDWEQSDDELEAELEGDDDDDEDDDEEEDDDDEEEEAEPIVHKKSKKDSSAPTKGKGSSGTVKQSTNMKKLSSTQHDIPYVIHAPKSFEELIALVEDRSNADVVTIVNRIRTTDSIKLAAENRKKMQVFYGILLQYFAVLANKKPLNIELLNMLVKPLIEMSGEIPYFAAICARQRLLKTRAQFCEAIKNPEDGCWPSLKTLFLLRLWSMIFPCSDYRHAVMTPSILLMCEYLMRCPISSGRDIAIGSFLCSIVLLVAKQSKKFCPEAILFIRTLLMAASDKNLPPSEESEFYHFMELKTLTPFLCIQDDVKEVVPLNFLKIMDQPADSPYFSSDEFRASILSSVVETLRGFVEINGGLSSFPEMFMPISTLLHQVGNQEKIPQTLREKLEDAAELIEKKTEEHQKQRKPLAMRKQKPVAIRMVNPKFEENFAKGRDYDPDKYRSDMKKLKKKLNEERKGVVRELRKDSYFMSDVKAKEKAVHEQERAEKHGKNLAFLQEQEHAFKSGQLGKGKGNKKRKR</sequence>
<feature type="region of interest" description="Disordered" evidence="8">
    <location>
        <begin position="865"/>
        <end position="904"/>
    </location>
</feature>
<organism evidence="9">
    <name type="scientific">Brassica napus</name>
    <name type="common">Rape</name>
    <dbReference type="NCBI Taxonomy" id="3708"/>
    <lineage>
        <taxon>Eukaryota</taxon>
        <taxon>Viridiplantae</taxon>
        <taxon>Streptophyta</taxon>
        <taxon>Embryophyta</taxon>
        <taxon>Tracheophyta</taxon>
        <taxon>Spermatophyta</taxon>
        <taxon>Magnoliopsida</taxon>
        <taxon>eudicotyledons</taxon>
        <taxon>Gunneridae</taxon>
        <taxon>Pentapetalae</taxon>
        <taxon>rosids</taxon>
        <taxon>malvids</taxon>
        <taxon>Brassicales</taxon>
        <taxon>Brassicaceae</taxon>
        <taxon>Brassiceae</taxon>
        <taxon>Brassica</taxon>
    </lineage>
</organism>
<reference evidence="9" key="1">
    <citation type="submission" date="2021-01" db="EMBL/GenBank/DDBJ databases">
        <authorList>
            <consortium name="Genoscope - CEA"/>
            <person name="William W."/>
        </authorList>
    </citation>
    <scope>NUCLEOTIDE SEQUENCE</scope>
</reference>
<feature type="compositionally biased region" description="Basic and acidic residues" evidence="8">
    <location>
        <begin position="259"/>
        <end position="290"/>
    </location>
</feature>
<gene>
    <name evidence="9" type="ORF">DARMORV10_A02P15610.1</name>
</gene>
<dbReference type="GO" id="GO:0006364">
    <property type="term" value="P:rRNA processing"/>
    <property type="evidence" value="ECO:0007669"/>
    <property type="project" value="UniProtKB-KW"/>
</dbReference>
<dbReference type="Proteomes" id="UP001295469">
    <property type="component" value="Chromosome A02"/>
</dbReference>
<feature type="compositionally biased region" description="Basic and acidic residues" evidence="8">
    <location>
        <begin position="183"/>
        <end position="193"/>
    </location>
</feature>
<evidence type="ECO:0000256" key="7">
    <source>
        <dbReference type="SAM" id="Coils"/>
    </source>
</evidence>
<keyword evidence="5" id="KW-0539">Nucleus</keyword>
<comment type="function">
    <text evidence="6">Involved in nucleolar processing of pre-18S ribosomal RNA. Has a role in the nuclear export of 40S pre-ribosomal subunit to the cytoplasm.</text>
</comment>
<keyword evidence="3" id="KW-0690">Ribosome biogenesis</keyword>
<feature type="compositionally biased region" description="Acidic residues" evidence="8">
    <location>
        <begin position="388"/>
        <end position="421"/>
    </location>
</feature>
<comment type="subcellular location">
    <subcellularLocation>
        <location evidence="1">Nucleus</location>
        <location evidence="1">Nucleolus</location>
    </subcellularLocation>
</comment>
<feature type="compositionally biased region" description="Acidic residues" evidence="8">
    <location>
        <begin position="348"/>
        <end position="372"/>
    </location>
</feature>